<reference evidence="2" key="1">
    <citation type="journal article" date="2023" name="Nat. Plants">
        <title>Single-cell RNA sequencing provides a high-resolution roadmap for understanding the multicellular compartmentation of specialized metabolism.</title>
        <authorList>
            <person name="Sun S."/>
            <person name="Shen X."/>
            <person name="Li Y."/>
            <person name="Li Y."/>
            <person name="Wang S."/>
            <person name="Li R."/>
            <person name="Zhang H."/>
            <person name="Shen G."/>
            <person name="Guo B."/>
            <person name="Wei J."/>
            <person name="Xu J."/>
            <person name="St-Pierre B."/>
            <person name="Chen S."/>
            <person name="Sun C."/>
        </authorList>
    </citation>
    <scope>NUCLEOTIDE SEQUENCE [LARGE SCALE GENOMIC DNA]</scope>
</reference>
<gene>
    <name evidence="1" type="ORF">M9H77_31882</name>
</gene>
<sequence>MGSKGRPLFDLNEPPTEDDEDHDEVFSFQPQRAVPSSSTQTSDLFAVSSNAQGIVNNRAFSHASSVSGFQPFVRPNSAKGSEVSGGRKNAGTMIAEFPSSSKSNKVENVKAGQLPELSNADARAVEKEEGEWSDAEGSGDAYRSSNMHEELANNNEISKEKEVGDMRNSIVDAVAAEEDVPQIEDVKVENGELASSGVDPDINDRKSNSSRNSESSSMNGPEDSASVPKQKEVRGVEASYALKLANNPGKRPRLDQYKEVQLGKKRSRQTMFLNLEDVKQVGALKSSTPRRQNFPAPVTTRTVKEGRLPLPVSERAGEKQVDSSNNEGNGCLESNDPESECNGEINTVFSGSRRLNSSTALGADTQSTTISRQSSWKQSMDLRPAKNSQMPSRKTSFSNLNVVDTKLGAKKLPSKKQPAINTQYQDTSVERLLREVTNEKFWHHPEEAELQCVPGRFDSVEEYVRVFEPLLFEECRAQLYSTWEESTETITSHVKVHVRSIERRERGWYDVILTPFSEYKWTFKEGDVAVLSSPKPGCVRPKRSSMSAVEDDVEPEINGRVAGTVRRHIPIDTREYAGAILHFYVGDSFDPNSKADDDHILKKLQPRGVWYLTVLGSLATTQREYVALHAFRRLNMQMQNAILQPSPDHFPKYDEQAPAMPDCFTPNFVDYLHRTFNGPQLSAIQWAATHTAAGTSSGVTKRQDPWPFTLVQGPPGTGKTHTVWGMLNVIHLVQYQHYYTALLKKLAPESYKSANENNSESVATGSIDEVLQSMDQNLLRTLPKLCPKPRMLVCAPSNAATDELLSRVLDRGFIDGEMKVYRPDVARVGVDSQTRAAQAVSVERRTEQLLVKSRDEVYGWMHQLKAREAQLSQQITCLKRELTNAAAAGRSQGSVGVDPDVLMARDQNRDTLLQNLAAVVESRDKTLVEMSRLLILEGRFRAGSNFNLEEARANLEASFANEAEIVFTTVSSSGRKLFSRLTHGFDMVVIDEAAQASEVAVLPPLSLGAARCVLVGDPQQLPATVISKAAGTLMYSRSLFERFQQAGCPTMLLSVQYRMHPQIRDFPSRYFYQGRLTDSESVANLPDEAYYKDPLLRPYLFYDISHGRESHRGGSVSYQNREEAQFCLRLYEHLQKASKSLGLGKVSVGIITPYKLQLKCLQREFEDVLNSEEGKEIYINTVDAFQGQERDVIIMSCVRASSHGVGFVADIRRMNVALTRARRALWVMGNANALVQSDDWAALITDAKQRKCYMDMDSLPKEFLLLKAPPHHPSYPSKIPSNRGMRNGPRHRPYDTHIDSRSSTPSEDDEKSNTSILRNGSYRSLKPPIENSLDDFDQSGDKSRDAWQYGIHKKQNAAGAYGKREF</sequence>
<evidence type="ECO:0000313" key="2">
    <source>
        <dbReference type="Proteomes" id="UP001060085"/>
    </source>
</evidence>
<organism evidence="1 2">
    <name type="scientific">Catharanthus roseus</name>
    <name type="common">Madagascar periwinkle</name>
    <name type="synonym">Vinca rosea</name>
    <dbReference type="NCBI Taxonomy" id="4058"/>
    <lineage>
        <taxon>Eukaryota</taxon>
        <taxon>Viridiplantae</taxon>
        <taxon>Streptophyta</taxon>
        <taxon>Embryophyta</taxon>
        <taxon>Tracheophyta</taxon>
        <taxon>Spermatophyta</taxon>
        <taxon>Magnoliopsida</taxon>
        <taxon>eudicotyledons</taxon>
        <taxon>Gunneridae</taxon>
        <taxon>Pentapetalae</taxon>
        <taxon>asterids</taxon>
        <taxon>lamiids</taxon>
        <taxon>Gentianales</taxon>
        <taxon>Apocynaceae</taxon>
        <taxon>Rauvolfioideae</taxon>
        <taxon>Vinceae</taxon>
        <taxon>Catharanthinae</taxon>
        <taxon>Catharanthus</taxon>
    </lineage>
</organism>
<evidence type="ECO:0000313" key="1">
    <source>
        <dbReference type="EMBL" id="KAI5654695.1"/>
    </source>
</evidence>
<proteinExistence type="predicted"/>
<name>A0ACC0A364_CATRO</name>
<dbReference type="EMBL" id="CM044707">
    <property type="protein sequence ID" value="KAI5654695.1"/>
    <property type="molecule type" value="Genomic_DNA"/>
</dbReference>
<accession>A0ACC0A364</accession>
<keyword evidence="2" id="KW-1185">Reference proteome</keyword>
<dbReference type="Proteomes" id="UP001060085">
    <property type="component" value="Linkage Group LG07"/>
</dbReference>
<protein>
    <submittedName>
        <fullName evidence="1">Uncharacterized protein</fullName>
    </submittedName>
</protein>
<comment type="caution">
    <text evidence="1">The sequence shown here is derived from an EMBL/GenBank/DDBJ whole genome shotgun (WGS) entry which is preliminary data.</text>
</comment>